<name>A0A5N4A9H1_PHOPY</name>
<reference evidence="2 3" key="1">
    <citation type="journal article" date="2018" name="Elife">
        <title>Firefly genomes illuminate parallel origins of bioluminescence in beetles.</title>
        <authorList>
            <person name="Fallon T.R."/>
            <person name="Lower S.E."/>
            <person name="Chang C.H."/>
            <person name="Bessho-Uehara M."/>
            <person name="Martin G.J."/>
            <person name="Bewick A.J."/>
            <person name="Behringer M."/>
            <person name="Debat H.J."/>
            <person name="Wong I."/>
            <person name="Day J.C."/>
            <person name="Suvorov A."/>
            <person name="Silva C.J."/>
            <person name="Stanger-Hall K.F."/>
            <person name="Hall D.W."/>
            <person name="Schmitz R.J."/>
            <person name="Nelson D.R."/>
            <person name="Lewis S.M."/>
            <person name="Shigenobu S."/>
            <person name="Bybee S.M."/>
            <person name="Larracuente A.M."/>
            <person name="Oba Y."/>
            <person name="Weng J.K."/>
        </authorList>
    </citation>
    <scope>NUCLEOTIDE SEQUENCE [LARGE SCALE GENOMIC DNA]</scope>
    <source>
        <strain evidence="2">1611_PpyrPB1</strain>
        <tissue evidence="2">Whole body</tissue>
    </source>
</reference>
<sequence length="117" mass="13557">MCKTFLFNNMSSLLEQIGLNCVNIFNQNGAILMIYIFCLNLFQYFSKHVKLVRHKLKNVSKNRSNDSCDRSVKMVLLNIFNQNGADLYFLLTPFLLKNFSKYMSCPSCLGADRHKLC</sequence>
<proteinExistence type="predicted"/>
<keyword evidence="1" id="KW-0812">Transmembrane</keyword>
<keyword evidence="3" id="KW-1185">Reference proteome</keyword>
<dbReference type="InParanoid" id="A0A5N4A9H1"/>
<protein>
    <submittedName>
        <fullName evidence="2">Uncharacterized protein</fullName>
    </submittedName>
</protein>
<dbReference type="EMBL" id="VVIM01000009">
    <property type="protein sequence ID" value="KAB0793976.1"/>
    <property type="molecule type" value="Genomic_DNA"/>
</dbReference>
<evidence type="ECO:0000313" key="3">
    <source>
        <dbReference type="Proteomes" id="UP000327044"/>
    </source>
</evidence>
<dbReference type="AlphaFoldDB" id="A0A5N4A9H1"/>
<gene>
    <name evidence="2" type="ORF">PPYR_13596</name>
</gene>
<comment type="caution">
    <text evidence="2">The sequence shown here is derived from an EMBL/GenBank/DDBJ whole genome shotgun (WGS) entry which is preliminary data.</text>
</comment>
<evidence type="ECO:0000313" key="2">
    <source>
        <dbReference type="EMBL" id="KAB0793976.1"/>
    </source>
</evidence>
<accession>A0A5N4A9H1</accession>
<keyword evidence="1" id="KW-1133">Transmembrane helix</keyword>
<evidence type="ECO:0000256" key="1">
    <source>
        <dbReference type="SAM" id="Phobius"/>
    </source>
</evidence>
<feature type="transmembrane region" description="Helical" evidence="1">
    <location>
        <begin position="24"/>
        <end position="45"/>
    </location>
</feature>
<keyword evidence="1" id="KW-0472">Membrane</keyword>
<organism evidence="2 3">
    <name type="scientific">Photinus pyralis</name>
    <name type="common">Common eastern firefly</name>
    <name type="synonym">Lampyris pyralis</name>
    <dbReference type="NCBI Taxonomy" id="7054"/>
    <lineage>
        <taxon>Eukaryota</taxon>
        <taxon>Metazoa</taxon>
        <taxon>Ecdysozoa</taxon>
        <taxon>Arthropoda</taxon>
        <taxon>Hexapoda</taxon>
        <taxon>Insecta</taxon>
        <taxon>Pterygota</taxon>
        <taxon>Neoptera</taxon>
        <taxon>Endopterygota</taxon>
        <taxon>Coleoptera</taxon>
        <taxon>Polyphaga</taxon>
        <taxon>Elateriformia</taxon>
        <taxon>Elateroidea</taxon>
        <taxon>Lampyridae</taxon>
        <taxon>Lampyrinae</taxon>
        <taxon>Photinus</taxon>
    </lineage>
</organism>
<dbReference type="Proteomes" id="UP000327044">
    <property type="component" value="Unassembled WGS sequence"/>
</dbReference>